<evidence type="ECO:0000256" key="1">
    <source>
        <dbReference type="SAM" id="Phobius"/>
    </source>
</evidence>
<name>A0A5Q2TNR0_9BACI</name>
<keyword evidence="1" id="KW-0812">Transmembrane</keyword>
<protein>
    <submittedName>
        <fullName evidence="2">Uncharacterized protein</fullName>
    </submittedName>
</protein>
<gene>
    <name evidence="2" type="ORF">GI584_16165</name>
</gene>
<feature type="transmembrane region" description="Helical" evidence="1">
    <location>
        <begin position="115"/>
        <end position="133"/>
    </location>
</feature>
<keyword evidence="3" id="KW-1185">Reference proteome</keyword>
<accession>A0A5Q2TNR0</accession>
<dbReference type="Proteomes" id="UP000339690">
    <property type="component" value="Chromosome"/>
</dbReference>
<keyword evidence="1" id="KW-0472">Membrane</keyword>
<dbReference type="KEGG" id="grc:GI584_16165"/>
<reference evidence="2 3" key="1">
    <citation type="submission" date="2019-11" db="EMBL/GenBank/DDBJ databases">
        <title>Gracilibacillus salitolerans sp. nov., a moderate halophile isolated from a saline soil in northwest China.</title>
        <authorList>
            <person name="Gan L."/>
        </authorList>
    </citation>
    <scope>NUCLEOTIDE SEQUENCE [LARGE SCALE GENOMIC DNA]</scope>
    <source>
        <strain evidence="2 3">SCU50</strain>
    </source>
</reference>
<feature type="transmembrane region" description="Helical" evidence="1">
    <location>
        <begin position="153"/>
        <end position="176"/>
    </location>
</feature>
<feature type="transmembrane region" description="Helical" evidence="1">
    <location>
        <begin position="87"/>
        <end position="103"/>
    </location>
</feature>
<sequence>MKLAIVFFILLLAPVTRDSLESVMVLHMFVQLPLLILVGVLSHGNRNWHFLEKWNENGVAGMLLAVGVLFFWMLPRSLDDALTETGMEVWKFVSLPLLGFLWRNSWRKLGGIFKSFLHINFLSMFGLLAWLYLGTPVQICNNYLINEQQIVGAVYLSVVLVSLLYLVYIGFFRGLVEEAK</sequence>
<evidence type="ECO:0000313" key="3">
    <source>
        <dbReference type="Proteomes" id="UP000339690"/>
    </source>
</evidence>
<evidence type="ECO:0000313" key="2">
    <source>
        <dbReference type="EMBL" id="QGH35490.1"/>
    </source>
</evidence>
<proteinExistence type="predicted"/>
<dbReference type="EMBL" id="CP045915">
    <property type="protein sequence ID" value="QGH35490.1"/>
    <property type="molecule type" value="Genomic_DNA"/>
</dbReference>
<organism evidence="2 3">
    <name type="scientific">Gracilibacillus salitolerans</name>
    <dbReference type="NCBI Taxonomy" id="2663022"/>
    <lineage>
        <taxon>Bacteria</taxon>
        <taxon>Bacillati</taxon>
        <taxon>Bacillota</taxon>
        <taxon>Bacilli</taxon>
        <taxon>Bacillales</taxon>
        <taxon>Bacillaceae</taxon>
        <taxon>Gracilibacillus</taxon>
    </lineage>
</organism>
<keyword evidence="1" id="KW-1133">Transmembrane helix</keyword>
<dbReference type="AlphaFoldDB" id="A0A5Q2TNR0"/>
<feature type="transmembrane region" description="Helical" evidence="1">
    <location>
        <begin position="27"/>
        <end position="45"/>
    </location>
</feature>
<dbReference type="RefSeq" id="WP_153791847.1">
    <property type="nucleotide sequence ID" value="NZ_CP045915.1"/>
</dbReference>
<feature type="transmembrane region" description="Helical" evidence="1">
    <location>
        <begin position="57"/>
        <end position="75"/>
    </location>
</feature>